<evidence type="ECO:0000313" key="2">
    <source>
        <dbReference type="Proteomes" id="UP000198642"/>
    </source>
</evidence>
<protein>
    <submittedName>
        <fullName evidence="1">Uncharacterized protein</fullName>
    </submittedName>
</protein>
<gene>
    <name evidence="1" type="ORF">SAMN04488072_10250</name>
</gene>
<dbReference type="Proteomes" id="UP000198642">
    <property type="component" value="Unassembled WGS sequence"/>
</dbReference>
<accession>A0A1I0VY37</accession>
<proteinExistence type="predicted"/>
<dbReference type="AlphaFoldDB" id="A0A1I0VY37"/>
<dbReference type="EMBL" id="FOJW01000002">
    <property type="protein sequence ID" value="SFA81194.1"/>
    <property type="molecule type" value="Genomic_DNA"/>
</dbReference>
<reference evidence="1 2" key="1">
    <citation type="submission" date="2016-10" db="EMBL/GenBank/DDBJ databases">
        <authorList>
            <person name="de Groot N.N."/>
        </authorList>
    </citation>
    <scope>NUCLEOTIDE SEQUENCE [LARGE SCALE GENOMIC DNA]</scope>
    <source>
        <strain evidence="1 2">CGMCC 1.3702</strain>
    </source>
</reference>
<keyword evidence="2" id="KW-1185">Reference proteome</keyword>
<evidence type="ECO:0000313" key="1">
    <source>
        <dbReference type="EMBL" id="SFA81194.1"/>
    </source>
</evidence>
<name>A0A1I0VY37_9BACI</name>
<sequence length="78" mass="8547">MQAVRQDVAHLGCGRTGRANAGGDMAKNAAAALHRTKKNVFRHGYTCHPSITVSAAPFVHQRKALYSYQKQAQLAHFQ</sequence>
<organism evidence="1 2">
    <name type="scientific">Lentibacillus halodurans</name>
    <dbReference type="NCBI Taxonomy" id="237679"/>
    <lineage>
        <taxon>Bacteria</taxon>
        <taxon>Bacillati</taxon>
        <taxon>Bacillota</taxon>
        <taxon>Bacilli</taxon>
        <taxon>Bacillales</taxon>
        <taxon>Bacillaceae</taxon>
        <taxon>Lentibacillus</taxon>
    </lineage>
</organism>